<dbReference type="GO" id="GO:0070205">
    <property type="term" value="F:2-succinyl-6-hydroxy-2,4-cyclohexadiene-1-carboxylate synthase activity"/>
    <property type="evidence" value="ECO:0007669"/>
    <property type="project" value="UniProtKB-EC"/>
</dbReference>
<reference evidence="5 6" key="1">
    <citation type="submission" date="2020-07" db="EMBL/GenBank/DDBJ databases">
        <title>Fungal Genomes of the International Space Station.</title>
        <authorList>
            <person name="Seuylemezian A."/>
            <person name="Singh N.K."/>
            <person name="Wood J."/>
            <person name="Venkateswaran K."/>
        </authorList>
    </citation>
    <scope>NUCLEOTIDE SEQUENCE [LARGE SCALE GENOMIC DNA]</scope>
    <source>
        <strain evidence="5 6">PL-B2</strain>
    </source>
</reference>
<proteinExistence type="inferred from homology"/>
<dbReference type="RefSeq" id="WP_221873430.1">
    <property type="nucleotide sequence ID" value="NZ_JACWFH010000011.1"/>
</dbReference>
<dbReference type="InterPro" id="IPR022485">
    <property type="entry name" value="SHCHC_synthase_MenH"/>
</dbReference>
<dbReference type="Pfam" id="PF00561">
    <property type="entry name" value="Abhydrolase_1"/>
    <property type="match status" value="1"/>
</dbReference>
<feature type="domain" description="AB hydrolase-1" evidence="4">
    <location>
        <begin position="20"/>
        <end position="255"/>
    </location>
</feature>
<name>A0ABS7K4L8_9BACI</name>
<evidence type="ECO:0000313" key="6">
    <source>
        <dbReference type="Proteomes" id="UP000769780"/>
    </source>
</evidence>
<dbReference type="Proteomes" id="UP000769780">
    <property type="component" value="Unassembled WGS sequence"/>
</dbReference>
<evidence type="ECO:0000256" key="2">
    <source>
        <dbReference type="ARBA" id="ARBA00023239"/>
    </source>
</evidence>
<dbReference type="EC" id="4.2.99.20" evidence="3"/>
<comment type="similarity">
    <text evidence="3">Belongs to the AB hydrolase superfamily. MenH family.</text>
</comment>
<dbReference type="EMBL" id="JACWFH010000011">
    <property type="protein sequence ID" value="MBY0097206.1"/>
    <property type="molecule type" value="Genomic_DNA"/>
</dbReference>
<dbReference type="SUPFAM" id="SSF53474">
    <property type="entry name" value="alpha/beta-Hydrolases"/>
    <property type="match status" value="1"/>
</dbReference>
<dbReference type="Gene3D" id="3.40.50.1820">
    <property type="entry name" value="alpha/beta hydrolase"/>
    <property type="match status" value="1"/>
</dbReference>
<dbReference type="HAMAP" id="MF_01660">
    <property type="entry name" value="MenH"/>
    <property type="match status" value="1"/>
</dbReference>
<comment type="pathway">
    <text evidence="3">Quinol/quinone metabolism; 1,4-dihydroxy-2-naphthoate biosynthesis; 1,4-dihydroxy-2-naphthoate from chorismate: step 3/7.</text>
</comment>
<dbReference type="InterPro" id="IPR029058">
    <property type="entry name" value="AB_hydrolase_fold"/>
</dbReference>
<evidence type="ECO:0000259" key="4">
    <source>
        <dbReference type="Pfam" id="PF00561"/>
    </source>
</evidence>
<evidence type="ECO:0000256" key="3">
    <source>
        <dbReference type="HAMAP-Rule" id="MF_01660"/>
    </source>
</evidence>
<evidence type="ECO:0000313" key="5">
    <source>
        <dbReference type="EMBL" id="MBY0097206.1"/>
    </source>
</evidence>
<gene>
    <name evidence="3 5" type="primary">menH</name>
    <name evidence="5" type="ORF">H0185_10315</name>
</gene>
<comment type="pathway">
    <text evidence="3">Quinol/quinone metabolism; menaquinone biosynthesis.</text>
</comment>
<dbReference type="PANTHER" id="PTHR42916">
    <property type="entry name" value="2-SUCCINYL-5-ENOLPYRUVYL-6-HYDROXY-3-CYCLOHEXENE-1-CARBOXYLATE SYNTHASE"/>
    <property type="match status" value="1"/>
</dbReference>
<evidence type="ECO:0000256" key="1">
    <source>
        <dbReference type="ARBA" id="ARBA00022428"/>
    </source>
</evidence>
<dbReference type="NCBIfam" id="TIGR03695">
    <property type="entry name" value="menH_SHCHC"/>
    <property type="match status" value="1"/>
</dbReference>
<comment type="caution">
    <text evidence="5">The sequence shown here is derived from an EMBL/GenBank/DDBJ whole genome shotgun (WGS) entry which is preliminary data.</text>
</comment>
<keyword evidence="1 3" id="KW-0474">Menaquinone biosynthesis</keyword>
<comment type="catalytic activity">
    <reaction evidence="3">
        <text>5-enolpyruvoyl-6-hydroxy-2-succinyl-cyclohex-3-ene-1-carboxylate = (1R,6R)-6-hydroxy-2-succinyl-cyclohexa-2,4-diene-1-carboxylate + pyruvate</text>
        <dbReference type="Rhea" id="RHEA:25597"/>
        <dbReference type="ChEBI" id="CHEBI:15361"/>
        <dbReference type="ChEBI" id="CHEBI:58689"/>
        <dbReference type="ChEBI" id="CHEBI:58818"/>
        <dbReference type="EC" id="4.2.99.20"/>
    </reaction>
</comment>
<comment type="function">
    <text evidence="3">Catalyzes a proton abstraction reaction that results in 2,5-elimination of pyruvate from 2-succinyl-5-enolpyruvyl-6-hydroxy-3-cyclohexene-1-carboxylate (SEPHCHC) and the formation of 2-succinyl-6-hydroxy-2,4-cyclohexadiene-1-carboxylate (SHCHC).</text>
</comment>
<accession>A0ABS7K4L8</accession>
<keyword evidence="6" id="KW-1185">Reference proteome</keyword>
<dbReference type="InterPro" id="IPR000073">
    <property type="entry name" value="AB_hydrolase_1"/>
</dbReference>
<comment type="subunit">
    <text evidence="3">Monomer.</text>
</comment>
<dbReference type="PANTHER" id="PTHR42916:SF1">
    <property type="entry name" value="PROTEIN PHYLLO, CHLOROPLASTIC"/>
    <property type="match status" value="1"/>
</dbReference>
<organism evidence="5 6">
    <name type="scientific">Mesobacillus maritimus</name>
    <dbReference type="NCBI Taxonomy" id="1643336"/>
    <lineage>
        <taxon>Bacteria</taxon>
        <taxon>Bacillati</taxon>
        <taxon>Bacillota</taxon>
        <taxon>Bacilli</taxon>
        <taxon>Bacillales</taxon>
        <taxon>Bacillaceae</taxon>
        <taxon>Mesobacillus</taxon>
    </lineage>
</organism>
<keyword evidence="2 3" id="KW-0456">Lyase</keyword>
<dbReference type="PRINTS" id="PR00111">
    <property type="entry name" value="ABHYDROLASE"/>
</dbReference>
<protein>
    <recommendedName>
        <fullName evidence="3">Putative 2-succinyl-6-hydroxy-2,4-cyclohexadiene-1-carboxylate synthase</fullName>
        <shortName evidence="3">SHCHC synthase</shortName>
        <ecNumber evidence="3">4.2.99.20</ecNumber>
    </recommendedName>
</protein>
<sequence>MKVKLNDVHYFVEKRGTGFPLLLLHGFTGSSATWYPLAPNLEQTSTMIMVDLLGHGETEAPPISERYDILHSAADLKILLDKLGIEKVDLLGYSMGGRLAITFAVTYPERVRKLVLESTTPGLKTEDERVARREQDAKLAAKIQVEGIESFVKHWESIPLFRTQKNLSIEKREEIRKQRLKNNATGLANSLLGMGTGAQPSWWSSLVKFPFETLILVGEQDLKFYKIGEEMLSKLPRGNLLTIKNTGHAIHVEEPEKFGTIVSGFLSEGN</sequence>